<dbReference type="RefSeq" id="WP_369174922.1">
    <property type="nucleotide sequence ID" value="NZ_CP163439.1"/>
</dbReference>
<dbReference type="AlphaFoldDB" id="A0AB39QBN6"/>
<dbReference type="GO" id="GO:0051539">
    <property type="term" value="F:4 iron, 4 sulfur cluster binding"/>
    <property type="evidence" value="ECO:0007669"/>
    <property type="project" value="UniProtKB-KW"/>
</dbReference>
<dbReference type="InterPro" id="IPR013785">
    <property type="entry name" value="Aldolase_TIM"/>
</dbReference>
<proteinExistence type="predicted"/>
<dbReference type="PANTHER" id="PTHR30538:SF0">
    <property type="entry name" value="L-LYSINE 2,3-AMINOMUTASE AQ_1632-RELATED"/>
    <property type="match status" value="1"/>
</dbReference>
<dbReference type="Gene3D" id="3.20.20.70">
    <property type="entry name" value="Aldolase class I"/>
    <property type="match status" value="1"/>
</dbReference>
<sequence length="453" mass="50862">MASTNLVADDAYCYQPRKPVEPDWTRFPGWRDVSAREWRDPRWQRTHSVRSARRLRDVVGDWLADSVYEDLLADQERYATMSVLLTPQMLNTMVPSTVPRRPGGLTDAFYADPVRRYMLPLASDRLRVWSSHPTARRDPLHEQEMWATEGLTHRYPTKVLAELTATCPQYCGHCTRMDLVGPSVPQVVKARFDGHATDRLAAMLKYIQANPQIRDVVVSGGDVANVAWHQLEGFVTALLETGQIRDIRLAAKSLAGLPQHWLSPEVRSGLERLAALARRRGCGLALHTHVNAAQSVTPLVAEASRALLEAGLRDVRNQGVLMRGVNDTPAALLDLCFALADSPGITPYYFYMCDIVPHSEHWRMTLAESQALQDAIMGWLPGFSTPRLVCDVPRLGKRWVHQAVSYDRERGISTWGQAGLPYFDPIHALPPAGRAWWKDEEALAHTPLFQDGP</sequence>
<keyword evidence="1" id="KW-0411">Iron-sulfur</keyword>
<accession>A0AB39QBN6</accession>
<dbReference type="SUPFAM" id="SSF102114">
    <property type="entry name" value="Radical SAM enzymes"/>
    <property type="match status" value="1"/>
</dbReference>
<dbReference type="InterPro" id="IPR058240">
    <property type="entry name" value="rSAM_sf"/>
</dbReference>
<dbReference type="Gene3D" id="6.10.140.1170">
    <property type="match status" value="1"/>
</dbReference>
<reference evidence="2" key="1">
    <citation type="submission" date="2024-07" db="EMBL/GenBank/DDBJ databases">
        <authorList>
            <person name="Yu S.T."/>
        </authorList>
    </citation>
    <scope>NUCLEOTIDE SEQUENCE</scope>
    <source>
        <strain evidence="2">R28</strain>
    </source>
</reference>
<keyword evidence="1" id="KW-0408">Iron</keyword>
<protein>
    <submittedName>
        <fullName evidence="2">KamA family radical SAM protein</fullName>
    </submittedName>
</protein>
<dbReference type="PANTHER" id="PTHR30538">
    <property type="entry name" value="LYSINE 2,3-AMINOMUTASE-RELATED"/>
    <property type="match status" value="1"/>
</dbReference>
<organism evidence="2">
    <name type="scientific">Streptomyces sp. R28</name>
    <dbReference type="NCBI Taxonomy" id="3238628"/>
    <lineage>
        <taxon>Bacteria</taxon>
        <taxon>Bacillati</taxon>
        <taxon>Actinomycetota</taxon>
        <taxon>Actinomycetes</taxon>
        <taxon>Kitasatosporales</taxon>
        <taxon>Streptomycetaceae</taxon>
        <taxon>Streptomyces</taxon>
    </lineage>
</organism>
<keyword evidence="1" id="KW-0479">Metal-binding</keyword>
<keyword evidence="1" id="KW-0004">4Fe-4S</keyword>
<name>A0AB39QBN6_9ACTN</name>
<evidence type="ECO:0000313" key="2">
    <source>
        <dbReference type="EMBL" id="XDQ40216.1"/>
    </source>
</evidence>
<gene>
    <name evidence="2" type="ORF">AB5J49_46615</name>
</gene>
<dbReference type="InterPro" id="IPR003739">
    <property type="entry name" value="Lys_aminomutase/Glu_NH3_mut"/>
</dbReference>
<dbReference type="EMBL" id="CP163439">
    <property type="protein sequence ID" value="XDQ40216.1"/>
    <property type="molecule type" value="Genomic_DNA"/>
</dbReference>
<evidence type="ECO:0000256" key="1">
    <source>
        <dbReference type="ARBA" id="ARBA00022485"/>
    </source>
</evidence>